<feature type="domain" description="Orange" evidence="1">
    <location>
        <begin position="42"/>
        <end position="75"/>
    </location>
</feature>
<evidence type="ECO:0000259" key="1">
    <source>
        <dbReference type="Pfam" id="PF07527"/>
    </source>
</evidence>
<dbReference type="SUPFAM" id="SSF158457">
    <property type="entry name" value="Orange domain-like"/>
    <property type="match status" value="1"/>
</dbReference>
<organism evidence="2">
    <name type="scientific">Triatoma infestans</name>
    <name type="common">Assassin bug</name>
    <dbReference type="NCBI Taxonomy" id="30076"/>
    <lineage>
        <taxon>Eukaryota</taxon>
        <taxon>Metazoa</taxon>
        <taxon>Ecdysozoa</taxon>
        <taxon>Arthropoda</taxon>
        <taxon>Hexapoda</taxon>
        <taxon>Insecta</taxon>
        <taxon>Pterygota</taxon>
        <taxon>Neoptera</taxon>
        <taxon>Paraneoptera</taxon>
        <taxon>Hemiptera</taxon>
        <taxon>Heteroptera</taxon>
        <taxon>Panheteroptera</taxon>
        <taxon>Cimicomorpha</taxon>
        <taxon>Reduviidae</taxon>
        <taxon>Triatominae</taxon>
        <taxon>Triatoma</taxon>
    </lineage>
</organism>
<name>A0A023F1N7_TRIIF</name>
<reference evidence="2" key="1">
    <citation type="journal article" date="2014" name="PLoS Negl. Trop. Dis.">
        <title>An updated insight into the Sialotranscriptome of Triatoma infestans: developmental stage and geographic variations.</title>
        <authorList>
            <person name="Schwarz A."/>
            <person name="Medrano-Mercado N."/>
            <person name="Schaub G.A."/>
            <person name="Struchiner C.J."/>
            <person name="Bargues M.D."/>
            <person name="Levy M.Z."/>
            <person name="Ribeiro J.M."/>
        </authorList>
    </citation>
    <scope>NUCLEOTIDE SEQUENCE</scope>
    <source>
        <strain evidence="2">Chile</strain>
        <tissue evidence="2">Salivary glands</tissue>
    </source>
</reference>
<dbReference type="InterPro" id="IPR003650">
    <property type="entry name" value="Orange_dom"/>
</dbReference>
<dbReference type="Gene3D" id="6.10.250.980">
    <property type="match status" value="1"/>
</dbReference>
<accession>A0A023F1N7</accession>
<evidence type="ECO:0000313" key="2">
    <source>
        <dbReference type="EMBL" id="JAC15218.1"/>
    </source>
</evidence>
<dbReference type="Pfam" id="PF07527">
    <property type="entry name" value="Hairy_orange"/>
    <property type="match status" value="1"/>
</dbReference>
<proteinExistence type="evidence at transcript level"/>
<dbReference type="AlphaFoldDB" id="A0A023F1N7"/>
<protein>
    <recommendedName>
        <fullName evidence="1">Orange domain-containing protein</fullName>
    </recommendedName>
</protein>
<dbReference type="EMBL" id="GBBI01003494">
    <property type="protein sequence ID" value="JAC15218.1"/>
    <property type="molecule type" value="mRNA"/>
</dbReference>
<sequence>MQERITPCLIDDSNISEAEATLEDNMDVLIPTDVEDVAEMVSGYAECMAEAVRYLTQVENYPLHHPAVRALQCHLADYRRKLLQTALYNSRYSF</sequence>